<proteinExistence type="predicted"/>
<name>A0A5R9G0C6_9BACL</name>
<comment type="caution">
    <text evidence="3">The sequence shown here is derived from an EMBL/GenBank/DDBJ whole genome shotgun (WGS) entry which is preliminary data.</text>
</comment>
<dbReference type="AlphaFoldDB" id="A0A5R9G0C6"/>
<dbReference type="EMBL" id="VCIW01000035">
    <property type="protein sequence ID" value="TLS48449.1"/>
    <property type="molecule type" value="Genomic_DNA"/>
</dbReference>
<dbReference type="InterPro" id="IPR025164">
    <property type="entry name" value="Toastrack_DUF4097"/>
</dbReference>
<keyword evidence="1" id="KW-0472">Membrane</keyword>
<evidence type="ECO:0000256" key="1">
    <source>
        <dbReference type="SAM" id="Phobius"/>
    </source>
</evidence>
<evidence type="ECO:0000313" key="4">
    <source>
        <dbReference type="Proteomes" id="UP000309676"/>
    </source>
</evidence>
<feature type="transmembrane region" description="Helical" evidence="1">
    <location>
        <begin position="28"/>
        <end position="47"/>
    </location>
</feature>
<keyword evidence="1" id="KW-0812">Transmembrane</keyword>
<reference evidence="3 4" key="1">
    <citation type="submission" date="2019-05" db="EMBL/GenBank/DDBJ databases">
        <authorList>
            <person name="Narsing Rao M.P."/>
            <person name="Li W.J."/>
        </authorList>
    </citation>
    <scope>NUCLEOTIDE SEQUENCE [LARGE SCALE GENOMIC DNA]</scope>
    <source>
        <strain evidence="3 4">SYSU_K30003</strain>
    </source>
</reference>
<evidence type="ECO:0000313" key="3">
    <source>
        <dbReference type="EMBL" id="TLS48449.1"/>
    </source>
</evidence>
<feature type="domain" description="DUF4097" evidence="2">
    <location>
        <begin position="99"/>
        <end position="370"/>
    </location>
</feature>
<protein>
    <submittedName>
        <fullName evidence="3">DUF4097 domain-containing protein</fullName>
    </submittedName>
</protein>
<evidence type="ECO:0000259" key="2">
    <source>
        <dbReference type="Pfam" id="PF13349"/>
    </source>
</evidence>
<dbReference type="Pfam" id="PF13349">
    <property type="entry name" value="DUF4097"/>
    <property type="match status" value="1"/>
</dbReference>
<dbReference type="Proteomes" id="UP000309676">
    <property type="component" value="Unassembled WGS sequence"/>
</dbReference>
<sequence length="373" mass="39860">MRGVPVAERVYFRTRGGGMRMTFRKKRLVILSSVAVLFCLLVLDLWIKKEEMFEAFGSQFLHAGKTDEYQEAHRDATAAAERQLTIDGQGVEEVHLAGHRGKISVRRAQASEIELRYTATAVGRNEASANEKANAVAVEEKLEGGRLTLTPSAESGAVSIDYVLSVPDGTRLRVESEDGSIDIRGTTGDAEVIAVRGKADVVGVVGHVSAKAAYGEAYFANIQGNVDLSNEYGSATIESVEGVVTFDSRSGDTFLSRIEGAVSGDANYGSVRFDEISGPVAVTGMDAALRLDRIRNDVRLDAESGQIRLILSEAEGYAVNATVVDGWIQAPPSLPVEADPTGPYGSRTQGVLGSGAWNVDVRAVSTDVVIHVK</sequence>
<accession>A0A5R9G0C6</accession>
<gene>
    <name evidence="3" type="ORF">FE782_30390</name>
</gene>
<keyword evidence="1" id="KW-1133">Transmembrane helix</keyword>
<keyword evidence="4" id="KW-1185">Reference proteome</keyword>
<organism evidence="3 4">
    <name type="scientific">Paenibacillus antri</name>
    <dbReference type="NCBI Taxonomy" id="2582848"/>
    <lineage>
        <taxon>Bacteria</taxon>
        <taxon>Bacillati</taxon>
        <taxon>Bacillota</taxon>
        <taxon>Bacilli</taxon>
        <taxon>Bacillales</taxon>
        <taxon>Paenibacillaceae</taxon>
        <taxon>Paenibacillus</taxon>
    </lineage>
</organism>